<feature type="compositionally biased region" description="Polar residues" evidence="1">
    <location>
        <begin position="9"/>
        <end position="18"/>
    </location>
</feature>
<evidence type="ECO:0000313" key="2">
    <source>
        <dbReference type="EMBL" id="KDQ11948.1"/>
    </source>
</evidence>
<feature type="compositionally biased region" description="Acidic residues" evidence="1">
    <location>
        <begin position="314"/>
        <end position="338"/>
    </location>
</feature>
<proteinExistence type="predicted"/>
<dbReference type="HOGENOM" id="CLU_794519_0_0_1"/>
<dbReference type="EMBL" id="KL198054">
    <property type="protein sequence ID" value="KDQ11948.1"/>
    <property type="molecule type" value="Genomic_DNA"/>
</dbReference>
<gene>
    <name evidence="2" type="ORF">BOTBODRAFT_176935</name>
</gene>
<organism evidence="2 3">
    <name type="scientific">Botryobasidium botryosum (strain FD-172 SS1)</name>
    <dbReference type="NCBI Taxonomy" id="930990"/>
    <lineage>
        <taxon>Eukaryota</taxon>
        <taxon>Fungi</taxon>
        <taxon>Dikarya</taxon>
        <taxon>Basidiomycota</taxon>
        <taxon>Agaricomycotina</taxon>
        <taxon>Agaricomycetes</taxon>
        <taxon>Cantharellales</taxon>
        <taxon>Botryobasidiaceae</taxon>
        <taxon>Botryobasidium</taxon>
    </lineage>
</organism>
<dbReference type="AlphaFoldDB" id="A0A067M849"/>
<sequence length="352" mass="39296">MPKAPAQKIGSTLSSNPLPSKRAHNPSEKGQHAIDITAAKKHAVQQSRKKGAAKSNNRAPAHVQEELCLLKEQVAILHGELEQTKVSEEAAVKHGNRYKAMVQKHNKARDDANKDSNKVADGSIPRPRGRLHLQMDMGLKGQDKLYDTLYDSVIEVLHNSGANQTVYWMQQPLDLHAKVIQVVRKREPFMTCFAGDWATQGIVAQHLSNRIGHLRRNRKHNPNSTYNLKRRLRGFIGRRGRRAAAQATATQQTGSKAVQDTEMTEGQDDGMVQEQDEVRDVAMGEELDEQDEMGHDARSESMEGGDRGEHEELNQDDDEDDEDLDDEDCDMGGNEDWEMSSALTGLNKLNIA</sequence>
<evidence type="ECO:0000256" key="1">
    <source>
        <dbReference type="SAM" id="MobiDB-lite"/>
    </source>
</evidence>
<dbReference type="Proteomes" id="UP000027195">
    <property type="component" value="Unassembled WGS sequence"/>
</dbReference>
<protein>
    <submittedName>
        <fullName evidence="2">Uncharacterized protein</fullName>
    </submittedName>
</protein>
<feature type="compositionally biased region" description="Basic residues" evidence="1">
    <location>
        <begin position="39"/>
        <end position="52"/>
    </location>
</feature>
<accession>A0A067M849</accession>
<dbReference type="OrthoDB" id="2686745at2759"/>
<feature type="region of interest" description="Disordered" evidence="1">
    <location>
        <begin position="104"/>
        <end position="129"/>
    </location>
</feature>
<reference evidence="3" key="1">
    <citation type="journal article" date="2014" name="Proc. Natl. Acad. Sci. U.S.A.">
        <title>Extensive sampling of basidiomycete genomes demonstrates inadequacy of the white-rot/brown-rot paradigm for wood decay fungi.</title>
        <authorList>
            <person name="Riley R."/>
            <person name="Salamov A.A."/>
            <person name="Brown D.W."/>
            <person name="Nagy L.G."/>
            <person name="Floudas D."/>
            <person name="Held B.W."/>
            <person name="Levasseur A."/>
            <person name="Lombard V."/>
            <person name="Morin E."/>
            <person name="Otillar R."/>
            <person name="Lindquist E.A."/>
            <person name="Sun H."/>
            <person name="LaButti K.M."/>
            <person name="Schmutz J."/>
            <person name="Jabbour D."/>
            <person name="Luo H."/>
            <person name="Baker S.E."/>
            <person name="Pisabarro A.G."/>
            <person name="Walton J.D."/>
            <person name="Blanchette R.A."/>
            <person name="Henrissat B."/>
            <person name="Martin F."/>
            <person name="Cullen D."/>
            <person name="Hibbett D.S."/>
            <person name="Grigoriev I.V."/>
        </authorList>
    </citation>
    <scope>NUCLEOTIDE SEQUENCE [LARGE SCALE GENOMIC DNA]</scope>
    <source>
        <strain evidence="3">FD-172 SS1</strain>
    </source>
</reference>
<keyword evidence="3" id="KW-1185">Reference proteome</keyword>
<name>A0A067M849_BOTB1</name>
<feature type="region of interest" description="Disordered" evidence="1">
    <location>
        <begin position="1"/>
        <end position="59"/>
    </location>
</feature>
<feature type="region of interest" description="Disordered" evidence="1">
    <location>
        <begin position="239"/>
        <end position="352"/>
    </location>
</feature>
<feature type="compositionally biased region" description="Low complexity" evidence="1">
    <location>
        <begin position="243"/>
        <end position="254"/>
    </location>
</feature>
<feature type="compositionally biased region" description="Basic and acidic residues" evidence="1">
    <location>
        <begin position="292"/>
        <end position="313"/>
    </location>
</feature>
<feature type="compositionally biased region" description="Basic and acidic residues" evidence="1">
    <location>
        <begin position="108"/>
        <end position="118"/>
    </location>
</feature>
<dbReference type="InParanoid" id="A0A067M849"/>
<evidence type="ECO:0000313" key="3">
    <source>
        <dbReference type="Proteomes" id="UP000027195"/>
    </source>
</evidence>